<sequence>MADFRSWRVDFDANESALVRQKRVADPPGHDLAAARDMVAQSTVSTRSSLWKMKQQALYSRATGQVKNVGLMCFMMWMSGAQIHLFSIMMTVSGIYQPLSSIFKSGEMFPPESSEDGQLDTLRPRLLYIAIHIAALGFGLWKLAGMGLLPTNASDFVSAMSVPRALEWSAGSVRGL</sequence>
<dbReference type="AlphaFoldDB" id="A0AAW1P620"/>
<evidence type="ECO:0000256" key="6">
    <source>
        <dbReference type="ARBA" id="ARBA00022989"/>
    </source>
</evidence>
<evidence type="ECO:0000256" key="4">
    <source>
        <dbReference type="ARBA" id="ARBA00022692"/>
    </source>
</evidence>
<evidence type="ECO:0000256" key="8">
    <source>
        <dbReference type="SAM" id="Phobius"/>
    </source>
</evidence>
<protein>
    <recommendedName>
        <fullName evidence="3">ER membrane protein complex subunit 4</fullName>
    </recommendedName>
</protein>
<keyword evidence="6 8" id="KW-1133">Transmembrane helix</keyword>
<comment type="caution">
    <text evidence="9">The sequence shown here is derived from an EMBL/GenBank/DDBJ whole genome shotgun (WGS) entry which is preliminary data.</text>
</comment>
<dbReference type="Proteomes" id="UP001465755">
    <property type="component" value="Unassembled WGS sequence"/>
</dbReference>
<evidence type="ECO:0000313" key="9">
    <source>
        <dbReference type="EMBL" id="KAK9804566.1"/>
    </source>
</evidence>
<keyword evidence="10" id="KW-1185">Reference proteome</keyword>
<keyword evidence="7 8" id="KW-0472">Membrane</keyword>
<keyword evidence="4 8" id="KW-0812">Transmembrane</keyword>
<comment type="subcellular location">
    <subcellularLocation>
        <location evidence="1">Endoplasmic reticulum membrane</location>
        <topology evidence="1">Multi-pass membrane protein</topology>
    </subcellularLocation>
</comment>
<gene>
    <name evidence="9" type="ORF">WJX73_000209</name>
</gene>
<organism evidence="9 10">
    <name type="scientific">Symbiochloris irregularis</name>
    <dbReference type="NCBI Taxonomy" id="706552"/>
    <lineage>
        <taxon>Eukaryota</taxon>
        <taxon>Viridiplantae</taxon>
        <taxon>Chlorophyta</taxon>
        <taxon>core chlorophytes</taxon>
        <taxon>Trebouxiophyceae</taxon>
        <taxon>Trebouxiales</taxon>
        <taxon>Trebouxiaceae</taxon>
        <taxon>Symbiochloris</taxon>
    </lineage>
</organism>
<evidence type="ECO:0000313" key="10">
    <source>
        <dbReference type="Proteomes" id="UP001465755"/>
    </source>
</evidence>
<accession>A0AAW1P620</accession>
<dbReference type="GO" id="GO:0005789">
    <property type="term" value="C:endoplasmic reticulum membrane"/>
    <property type="evidence" value="ECO:0007669"/>
    <property type="project" value="UniProtKB-SubCell"/>
</dbReference>
<name>A0AAW1P620_9CHLO</name>
<proteinExistence type="inferred from homology"/>
<dbReference type="InterPro" id="IPR009445">
    <property type="entry name" value="TMEM85/Emc4"/>
</dbReference>
<feature type="transmembrane region" description="Helical" evidence="8">
    <location>
        <begin position="126"/>
        <end position="144"/>
    </location>
</feature>
<dbReference type="Pfam" id="PF06417">
    <property type="entry name" value="EMC4"/>
    <property type="match status" value="1"/>
</dbReference>
<dbReference type="EMBL" id="JALJOQ010000049">
    <property type="protein sequence ID" value="KAK9804566.1"/>
    <property type="molecule type" value="Genomic_DNA"/>
</dbReference>
<evidence type="ECO:0000256" key="5">
    <source>
        <dbReference type="ARBA" id="ARBA00022824"/>
    </source>
</evidence>
<dbReference type="PANTHER" id="PTHR19315">
    <property type="entry name" value="ER MEMBRANE PROTEIN COMPLEX SUBUNIT 4"/>
    <property type="match status" value="1"/>
</dbReference>
<evidence type="ECO:0000256" key="1">
    <source>
        <dbReference type="ARBA" id="ARBA00004477"/>
    </source>
</evidence>
<feature type="transmembrane region" description="Helical" evidence="8">
    <location>
        <begin position="69"/>
        <end position="96"/>
    </location>
</feature>
<comment type="similarity">
    <text evidence="2">Belongs to the EMC4 family.</text>
</comment>
<evidence type="ECO:0000256" key="2">
    <source>
        <dbReference type="ARBA" id="ARBA00007715"/>
    </source>
</evidence>
<keyword evidence="5" id="KW-0256">Endoplasmic reticulum</keyword>
<evidence type="ECO:0000256" key="3">
    <source>
        <dbReference type="ARBA" id="ARBA00020820"/>
    </source>
</evidence>
<reference evidence="9 10" key="1">
    <citation type="journal article" date="2024" name="Nat. Commun.">
        <title>Phylogenomics reveals the evolutionary origins of lichenization in chlorophyte algae.</title>
        <authorList>
            <person name="Puginier C."/>
            <person name="Libourel C."/>
            <person name="Otte J."/>
            <person name="Skaloud P."/>
            <person name="Haon M."/>
            <person name="Grisel S."/>
            <person name="Petersen M."/>
            <person name="Berrin J.G."/>
            <person name="Delaux P.M."/>
            <person name="Dal Grande F."/>
            <person name="Keller J."/>
        </authorList>
    </citation>
    <scope>NUCLEOTIDE SEQUENCE [LARGE SCALE GENOMIC DNA]</scope>
    <source>
        <strain evidence="9 10">SAG 2036</strain>
    </source>
</reference>
<evidence type="ECO:0000256" key="7">
    <source>
        <dbReference type="ARBA" id="ARBA00023136"/>
    </source>
</evidence>